<feature type="domain" description="IPT/TIG" evidence="1">
    <location>
        <begin position="2181"/>
        <end position="2276"/>
    </location>
</feature>
<dbReference type="STRING" id="105231.A0A1Y1IC71"/>
<evidence type="ECO:0000259" key="1">
    <source>
        <dbReference type="SMART" id="SM00429"/>
    </source>
</evidence>
<dbReference type="SMART" id="SM00429">
    <property type="entry name" value="IPT"/>
    <property type="match status" value="3"/>
</dbReference>
<feature type="domain" description="IPT/TIG" evidence="1">
    <location>
        <begin position="301"/>
        <end position="435"/>
    </location>
</feature>
<sequence length="2444" mass="258712">MHCADEHQAEGALKHSLTFEVLSLDCGSPPQLWMQGPDLGRCSAFRRRSSAATVAVSAYWPGAGSNAGGSILSVELNTSLPDSYDTLYCKFDKTVVATYASEASSTSGGPTASFIVPSSRKERQKIELAVSSDNVTFEVFGSFVYYEPLQIHSIAPAVGLVTGGTLVRIELQADPWPGGFTQAQADLVAQPSCRFDDITAVGSYHAPGSDSLPSITCKSPLVKAGPGPVNLTVSLNGQEWTYSRATFTYLNVPAGGVSQPLIIQQVAEAEALTSWEEYLLAATGGLQSFPKFGIAEIGPSNPGVYRVPSGGTSFYGPGRDSFYGSGDDDFYGLPSVPGYVAQSACMYAMHPRVGPVTGSTTVSILLTGQLPPPPLVTPFCSFGGQQVAGTYGTSEDSHTTILCAAPATDNATTLTVLFSLDGSHFISAGASFTYYAPFAANTFRNVPPAQDQQSPFQPIIPLDISIFPVEFLDYDSVALTASCRLDGLVTPAVYNPLSDVYYYPDGVQSRPSISCFTRGAEGGDFVLQVSLDGQNYVNVSTPLNATVNFNGPHVDLPALDVNATLSLRARPYYPLAPSVSLCTTFNGDAAARKAALASLAISKGDLAPAFKALVLAYSANLLSKSASGFSITVVPAAAGSRVRVGTVKLQPTWVSSGVIDNVFFPTNLSVGLHNLSVEVTAPNGLNQLVYQVALWVHTSAPVLSVSLTAGSLNPPFDVDVYDYTVALDAGVRSISLLPTPTNISSTRAYLTRPSSDPGSGRTVYAALDWYRRSGINLYSDAWPQPNSACPTYSSLHQGEGVDGMNWGSLMSGWPWWAPGSWLPVSLDCVETTVVQLVVQQDGLPTRTYTLRFRRAAAVSTAPLGLATLRSNYWMQNVVPPFDPAFLGPYQILPDLQLQLDYQLNLVATPSQPGACVRATPSEFQRGVNNVNLTVTALDKATVTYALILVARYDALAATSLTEYSPTRPPTNGSVREYSGFTETYYVRSDVDYVILSTWTWLPQSVVALDCQSGCSSYDACTKTCAALPVLNASQYAEPVMTSVDVNSQGQLSFVDWAARRAQWAVPVSSLGYTRLNLQIDCQGLCNDERFPGATSGLYSVVISRQQGSDTSLSSLGFSNGTLAPTFSAGASGFSGTVTVPKGLDVVHITAVATDPTAEVAVEIDGAPAHLLHSGHRMDLPPPFTPSMLKNGLIVPRNTWVWQATPPRANQTKKAKFAVTFNRESSPWMNFWGSTYSVDLVTARGTDSSLAELSLILQNGTVVDVLDGQFAAPGGTISGNYVVPKETLSVGLRSITSDPGASVNSTTVASVDPALASATTVTSSGLLFDGSSSDTSVNGTSIATLALPPGSTTSNVTRFYQLSQPTVATNFLFTVTAEDGVAQTVFNLSVTRELGRLSTLRALAITINGTTTSFVDQQDAALLQAPDVPAGTDSAVLSWTTEDPDATADFSAGPASAGLRSRTQHIYAYTLVLPSNAAASTIAVAAAHANSTVVLDGSTPRAANATFGIAADGAPVTISVASEDESASATYTVTPRHLQPFEMTPYLDFSANASEAVSGDTLSFSIRANCARYAAAFGGDAYNCAELSGLALELVLVAVDTGTVLETKVESAPGQGPFSFSPQVAGAFAVQARPLVCVRQPDVCTGKTYQPLNLPQNLVIRPGAISPATSRLILADGVTLDLEDESPVTVIQRDAAGNLITTPPTVVVCPTVDNSTATTNGSAPLAVDVVHPLCPATNLTVSMTQLHDGTFSVTYAAKLAGRYRVVLQDSAGSSVVEAQQIVLLPKDAPIDAGRSVLVVPGNFSRASANVSFWMVPKDQYGNQIWVGDDMSGISAQLYPQGFSTPSPWEALISFEPYQFESASPTARFKLDFSGVSQAGTYTLRVLIHGVRMSNVPAFYLPQPDLVNNNWPWLARYAASTDLVDAYYPGAFSTSGGAYLTLTLLNPSLTPNYWYTTSLYYNDWLVCRFDSTTVVQGGHITNYDPRASSGPTVTFLVPPFTGGSKEVDLELSADGILFKKFGSLMYHEPLSVDSVSPPSTPLGGGVLEVRLMNRQPLPANFTDDDIANFLDPSCLVNSSRVAGTYNRATPDYPWPSVSCVSPKGQDGGLVSVTASLNGLEWAAEPRPYLYVGSHQLTDEELLSELQHWGDQGQLGEFYDLFYGTGVDGFYATSGGGSVRYPTAPACMEGIFPSVGPLSGGTNVSILVSGQLPHGRSKPPVCAFGSLKINGSYSPETSTISCTAPAAAAIGLSQPGTVALTVSLDGRTFTPEGAAFTYYADFYPHNFRNVPPPPDQLTTPFQPTIPLDSAPFPGAFSDFDLVATSATCKLNGLVTPAIYQPLATVYYWWGYVREQPTISCVTRGSPMGDRNLQVSLDGQHYVTVTPALDQQTDLYSPGNFVTRPDPTALVERHSGRANFTRLPATSRYCIAFRTGAAAVAALAGLTI</sequence>
<feature type="non-terminal residue" evidence="2">
    <location>
        <position position="2444"/>
    </location>
</feature>
<feature type="domain" description="IPT/TIG" evidence="1">
    <location>
        <begin position="148"/>
        <end position="250"/>
    </location>
</feature>
<dbReference type="CDD" id="cd00102">
    <property type="entry name" value="IPT"/>
    <property type="match status" value="2"/>
</dbReference>
<protein>
    <recommendedName>
        <fullName evidence="1">IPT/TIG domain-containing protein</fullName>
    </recommendedName>
</protein>
<dbReference type="InterPro" id="IPR013783">
    <property type="entry name" value="Ig-like_fold"/>
</dbReference>
<organism evidence="2 3">
    <name type="scientific">Klebsormidium nitens</name>
    <name type="common">Green alga</name>
    <name type="synonym">Ulothrix nitens</name>
    <dbReference type="NCBI Taxonomy" id="105231"/>
    <lineage>
        <taxon>Eukaryota</taxon>
        <taxon>Viridiplantae</taxon>
        <taxon>Streptophyta</taxon>
        <taxon>Klebsormidiophyceae</taxon>
        <taxon>Klebsormidiales</taxon>
        <taxon>Klebsormidiaceae</taxon>
        <taxon>Klebsormidium</taxon>
    </lineage>
</organism>
<name>A0A1Y1IC71_KLENI</name>
<keyword evidence="3" id="KW-1185">Reference proteome</keyword>
<reference evidence="2 3" key="1">
    <citation type="journal article" date="2014" name="Nat. Commun.">
        <title>Klebsormidium flaccidum genome reveals primary factors for plant terrestrial adaptation.</title>
        <authorList>
            <person name="Hori K."/>
            <person name="Maruyama F."/>
            <person name="Fujisawa T."/>
            <person name="Togashi T."/>
            <person name="Yamamoto N."/>
            <person name="Seo M."/>
            <person name="Sato S."/>
            <person name="Yamada T."/>
            <person name="Mori H."/>
            <person name="Tajima N."/>
            <person name="Moriyama T."/>
            <person name="Ikeuchi M."/>
            <person name="Watanabe M."/>
            <person name="Wada H."/>
            <person name="Kobayashi K."/>
            <person name="Saito M."/>
            <person name="Masuda T."/>
            <person name="Sasaki-Sekimoto Y."/>
            <person name="Mashiguchi K."/>
            <person name="Awai K."/>
            <person name="Shimojima M."/>
            <person name="Masuda S."/>
            <person name="Iwai M."/>
            <person name="Nobusawa T."/>
            <person name="Narise T."/>
            <person name="Kondo S."/>
            <person name="Saito H."/>
            <person name="Sato R."/>
            <person name="Murakawa M."/>
            <person name="Ihara Y."/>
            <person name="Oshima-Yamada Y."/>
            <person name="Ohtaka K."/>
            <person name="Satoh M."/>
            <person name="Sonobe K."/>
            <person name="Ishii M."/>
            <person name="Ohtani R."/>
            <person name="Kanamori-Sato M."/>
            <person name="Honoki R."/>
            <person name="Miyazaki D."/>
            <person name="Mochizuki H."/>
            <person name="Umetsu J."/>
            <person name="Higashi K."/>
            <person name="Shibata D."/>
            <person name="Kamiya Y."/>
            <person name="Sato N."/>
            <person name="Nakamura Y."/>
            <person name="Tabata S."/>
            <person name="Ida S."/>
            <person name="Kurokawa K."/>
            <person name="Ohta H."/>
        </authorList>
    </citation>
    <scope>NUCLEOTIDE SEQUENCE [LARGE SCALE GENOMIC DNA]</scope>
    <source>
        <strain evidence="2 3">NIES-2285</strain>
    </source>
</reference>
<dbReference type="OrthoDB" id="439917at2759"/>
<dbReference type="InterPro" id="IPR002909">
    <property type="entry name" value="IPT_dom"/>
</dbReference>
<evidence type="ECO:0000313" key="2">
    <source>
        <dbReference type="EMBL" id="GAQ88510.1"/>
    </source>
</evidence>
<dbReference type="Gene3D" id="2.60.40.10">
    <property type="entry name" value="Immunoglobulins"/>
    <property type="match status" value="3"/>
</dbReference>
<accession>A0A1Y1IC71</accession>
<dbReference type="InterPro" id="IPR014756">
    <property type="entry name" value="Ig_E-set"/>
</dbReference>
<gene>
    <name evidence="2" type="ORF">KFL_004350010</name>
</gene>
<dbReference type="Proteomes" id="UP000054558">
    <property type="component" value="Unassembled WGS sequence"/>
</dbReference>
<evidence type="ECO:0000313" key="3">
    <source>
        <dbReference type="Proteomes" id="UP000054558"/>
    </source>
</evidence>
<dbReference type="EMBL" id="DF237384">
    <property type="protein sequence ID" value="GAQ88510.1"/>
    <property type="molecule type" value="Genomic_DNA"/>
</dbReference>
<dbReference type="SUPFAM" id="SSF81296">
    <property type="entry name" value="E set domains"/>
    <property type="match status" value="1"/>
</dbReference>
<proteinExistence type="predicted"/>